<evidence type="ECO:0000259" key="2">
    <source>
        <dbReference type="Pfam" id="PF13598"/>
    </source>
</evidence>
<protein>
    <recommendedName>
        <fullName evidence="2">DUF4139 domain-containing protein</fullName>
    </recommendedName>
</protein>
<evidence type="ECO:0000313" key="4">
    <source>
        <dbReference type="Proteomes" id="UP000244948"/>
    </source>
</evidence>
<dbReference type="PANTHER" id="PTHR38075:SF1">
    <property type="entry name" value="DUF4139 DOMAIN-CONTAINING PROTEIN"/>
    <property type="match status" value="1"/>
</dbReference>
<evidence type="ECO:0000256" key="1">
    <source>
        <dbReference type="SAM" id="SignalP"/>
    </source>
</evidence>
<accession>A0A2U2AP19</accession>
<comment type="caution">
    <text evidence="3">The sequence shown here is derived from an EMBL/GenBank/DDBJ whole genome shotgun (WGS) entry which is preliminary data.</text>
</comment>
<feature type="signal peptide" evidence="1">
    <location>
        <begin position="1"/>
        <end position="24"/>
    </location>
</feature>
<dbReference type="Proteomes" id="UP000244948">
    <property type="component" value="Unassembled WGS sequence"/>
</dbReference>
<evidence type="ECO:0000313" key="3">
    <source>
        <dbReference type="EMBL" id="PWD84961.1"/>
    </source>
</evidence>
<dbReference type="EMBL" id="QEWR01000002">
    <property type="protein sequence ID" value="PWD84961.1"/>
    <property type="molecule type" value="Genomic_DNA"/>
</dbReference>
<dbReference type="RefSeq" id="WP_109236046.1">
    <property type="nucleotide sequence ID" value="NZ_BMXZ01000001.1"/>
</dbReference>
<feature type="chain" id="PRO_5015693405" description="DUF4139 domain-containing protein" evidence="1">
    <location>
        <begin position="25"/>
        <end position="493"/>
    </location>
</feature>
<feature type="domain" description="DUF4139" evidence="2">
    <location>
        <begin position="197"/>
        <end position="481"/>
    </location>
</feature>
<keyword evidence="4" id="KW-1185">Reference proteome</keyword>
<dbReference type="Pfam" id="PF13598">
    <property type="entry name" value="DUF4139"/>
    <property type="match status" value="1"/>
</dbReference>
<dbReference type="PANTHER" id="PTHR38075">
    <property type="entry name" value="DUF4139 DOMAIN-CONTAINING PROTEIN"/>
    <property type="match status" value="1"/>
</dbReference>
<name>A0A2U2AP19_9GAMM</name>
<dbReference type="AlphaFoldDB" id="A0A2U2AP19"/>
<keyword evidence="1" id="KW-0732">Signal</keyword>
<sequence>MKRTTLFQATILTLLLPIGPLSLATESASEQNLIDRQLTIYQEGIALVSENRTFQLSEKEPVLLLPNIAPEAIVESLLLKFNPSQDESTSSEEKEMLPLVIEKKLNRNLLSPTTLIDYSIGKEVEVIWQSPKERREKAIILSNNGGLLLQYEDRIESGLPADARLAFKEIPKGLNRTPVLSLLLENLPKTITPYRANLNYLTRGVSWSSDYIAQLDEKEKLFRLEGWATINNQSGIDFNSSEISLIAGNLNLLNRAPLYRENFMVKAAAAPQRDHITPESISDYQRFSLPGTFNLQQQEQSQVALFTAEKIPYQKVYHFNNISPSQRLAAQSSSQNAAITLYFNNKKEDQLGFALPSGTIRLYQMEGKTPTFLGEDALANSASGEEISLNMGSAFDVTLTREQQQYHIINPDEWEVSYQLTINNRKNEAVNVELTENFYPGEGINWEIVAQQPPAVLKNESAIWNVSLPAEGEKKINYRVRYTIFTPTTAEKR</sequence>
<organism evidence="3 4">
    <name type="scientific">Ignatzschineria indica</name>
    <dbReference type="NCBI Taxonomy" id="472583"/>
    <lineage>
        <taxon>Bacteria</taxon>
        <taxon>Pseudomonadati</taxon>
        <taxon>Pseudomonadota</taxon>
        <taxon>Gammaproteobacteria</taxon>
        <taxon>Cardiobacteriales</taxon>
        <taxon>Ignatzschineriaceae</taxon>
        <taxon>Ignatzschineria</taxon>
    </lineage>
</organism>
<proteinExistence type="predicted"/>
<gene>
    <name evidence="3" type="ORF">DC082_05405</name>
</gene>
<reference evidence="3 4" key="1">
    <citation type="journal article" date="2018" name="Genome Announc.">
        <title>Ignatzschineria cameli sp. nov., isolated from necrotic foot tissue of dromedaries (Camelus dromedarius) and associated maggots (Wohlfahrtia species) in Dubai.</title>
        <authorList>
            <person name="Tsang C.C."/>
            <person name="Tang J.Y."/>
            <person name="Fong J.Y."/>
            <person name="Kinne J."/>
            <person name="Lee H.H."/>
            <person name="Joseph M."/>
            <person name="Jose S."/>
            <person name="Schuster R.K."/>
            <person name="Tang Y."/>
            <person name="Sivakumar S."/>
            <person name="Chen J.H."/>
            <person name="Teng J.L."/>
            <person name="Lau S.K."/>
            <person name="Wernery U."/>
            <person name="Woo P.C."/>
        </authorList>
    </citation>
    <scope>NUCLEOTIDE SEQUENCE [LARGE SCALE GENOMIC DNA]</scope>
    <source>
        <strain evidence="3 4">KCTC 22643</strain>
    </source>
</reference>
<dbReference type="InterPro" id="IPR037291">
    <property type="entry name" value="DUF4139"/>
</dbReference>